<protein>
    <submittedName>
        <fullName evidence="2">Putative ixodegrins large 9</fullName>
    </submittedName>
</protein>
<dbReference type="EMBL" id="GBBM01006140">
    <property type="protein sequence ID" value="JAC29278.1"/>
    <property type="molecule type" value="mRNA"/>
</dbReference>
<feature type="chain" id="PRO_5007367885" evidence="1">
    <location>
        <begin position="23"/>
        <end position="119"/>
    </location>
</feature>
<dbReference type="Gene3D" id="2.10.80.10">
    <property type="entry name" value="Lipase, subunit A"/>
    <property type="match status" value="1"/>
</dbReference>
<keyword evidence="1" id="KW-0732">Signal</keyword>
<reference evidence="2" key="1">
    <citation type="submission" date="2014-03" db="EMBL/GenBank/DDBJ databases">
        <title>The sialotranscriptome of Amblyomma triste, Amblyomma parvum and Amblyomma cajennense ticks, uncovered by 454-based RNA-seq.</title>
        <authorList>
            <person name="Garcia G.R."/>
            <person name="Gardinassi L.G."/>
            <person name="Ribeiro J.M."/>
            <person name="Anatriello E."/>
            <person name="Ferreira B.R."/>
            <person name="Moreira H.N."/>
            <person name="Mafra C."/>
            <person name="Olegario M.M."/>
            <person name="Szabo P.J."/>
            <person name="Miranda-Santos I.K."/>
            <person name="Maruyama S.R."/>
        </authorList>
    </citation>
    <scope>NUCLEOTIDE SEQUENCE</scope>
    <source>
        <strain evidence="2">Mato Grasso do Sul</strain>
        <tissue evidence="2">Salivary glands</tissue>
    </source>
</reference>
<name>A0A023G683_AMBTT</name>
<feature type="signal peptide" evidence="1">
    <location>
        <begin position="1"/>
        <end position="22"/>
    </location>
</feature>
<organism evidence="2">
    <name type="scientific">Amblyomma triste</name>
    <name type="common">Neotropical tick</name>
    <dbReference type="NCBI Taxonomy" id="251400"/>
    <lineage>
        <taxon>Eukaryota</taxon>
        <taxon>Metazoa</taxon>
        <taxon>Ecdysozoa</taxon>
        <taxon>Arthropoda</taxon>
        <taxon>Chelicerata</taxon>
        <taxon>Arachnida</taxon>
        <taxon>Acari</taxon>
        <taxon>Parasitiformes</taxon>
        <taxon>Ixodida</taxon>
        <taxon>Ixodoidea</taxon>
        <taxon>Ixodidae</taxon>
        <taxon>Amblyomminae</taxon>
        <taxon>Amblyomma</taxon>
    </lineage>
</organism>
<proteinExistence type="evidence at transcript level"/>
<evidence type="ECO:0000256" key="1">
    <source>
        <dbReference type="SAM" id="SignalP"/>
    </source>
</evidence>
<accession>A0A023G683</accession>
<evidence type="ECO:0000313" key="2">
    <source>
        <dbReference type="EMBL" id="JAC29277.1"/>
    </source>
</evidence>
<dbReference type="EMBL" id="GBBM01006141">
    <property type="protein sequence ID" value="JAC29277.1"/>
    <property type="molecule type" value="mRNA"/>
</dbReference>
<dbReference type="AlphaFoldDB" id="A0A023G683"/>
<sequence length="119" mass="13958">MRCLLAKSFLLLFIIAMYQITAYYFDEDQHIVGGMVQRRIKDRRRGRYTLRWKYRGQYCESSDDCYPGLCCVQRASRTCQPLSWYGQRCGLGQIKGGCYWGHCPCAYGEDFCQRGVCLF</sequence>